<reference evidence="4" key="1">
    <citation type="submission" date="2021-02" db="EMBL/GenBank/DDBJ databases">
        <authorList>
            <person name="Nowell W R."/>
        </authorList>
    </citation>
    <scope>NUCLEOTIDE SEQUENCE</scope>
</reference>
<dbReference type="Proteomes" id="UP000682733">
    <property type="component" value="Unassembled WGS sequence"/>
</dbReference>
<keyword evidence="1" id="KW-0175">Coiled coil</keyword>
<comment type="caution">
    <text evidence="4">The sequence shown here is derived from an EMBL/GenBank/DDBJ whole genome shotgun (WGS) entry which is preliminary data.</text>
</comment>
<gene>
    <name evidence="3" type="ORF">OVA965_LOCUS1804</name>
    <name evidence="4" type="ORF">TMI583_LOCUS1804</name>
</gene>
<dbReference type="AlphaFoldDB" id="A0A8S2GJF1"/>
<proteinExistence type="predicted"/>
<dbReference type="Proteomes" id="UP000677228">
    <property type="component" value="Unassembled WGS sequence"/>
</dbReference>
<feature type="coiled-coil region" evidence="1">
    <location>
        <begin position="6"/>
        <end position="40"/>
    </location>
</feature>
<name>A0A8S2GJF1_9BILA</name>
<evidence type="ECO:0000313" key="3">
    <source>
        <dbReference type="EMBL" id="CAF0747327.1"/>
    </source>
</evidence>
<dbReference type="PROSITE" id="PS51457">
    <property type="entry name" value="BEN"/>
    <property type="match status" value="1"/>
</dbReference>
<organism evidence="4 5">
    <name type="scientific">Didymodactylos carnosus</name>
    <dbReference type="NCBI Taxonomy" id="1234261"/>
    <lineage>
        <taxon>Eukaryota</taxon>
        <taxon>Metazoa</taxon>
        <taxon>Spiralia</taxon>
        <taxon>Gnathifera</taxon>
        <taxon>Rotifera</taxon>
        <taxon>Eurotatoria</taxon>
        <taxon>Bdelloidea</taxon>
        <taxon>Philodinida</taxon>
        <taxon>Philodinidae</taxon>
        <taxon>Didymodactylos</taxon>
    </lineage>
</organism>
<sequence>MAESNNDPAENRYEKLKRKYKTLKEEMKKMKTERDQLLRDAQSVLPMPTDDTVYTWMKACVKLQEKADKNSAGAALPVSAADLAKCDRVTPTSLIRALTVRCFPNEYDTVTSVRGLDQTRVSEMMAYVISQFPLIQIKRTDLKKAITNCLVYHRLKRLKTLELERAKAAIIGATDPSVIPL</sequence>
<evidence type="ECO:0000313" key="4">
    <source>
        <dbReference type="EMBL" id="CAF3525589.1"/>
    </source>
</evidence>
<dbReference type="InterPro" id="IPR018379">
    <property type="entry name" value="BEN_domain"/>
</dbReference>
<feature type="domain" description="BEN" evidence="2">
    <location>
        <begin position="68"/>
        <end position="157"/>
    </location>
</feature>
<protein>
    <recommendedName>
        <fullName evidence="2">BEN domain-containing protein</fullName>
    </recommendedName>
</protein>
<accession>A0A8S2GJF1</accession>
<dbReference type="EMBL" id="CAJOBA010000356">
    <property type="protein sequence ID" value="CAF3525589.1"/>
    <property type="molecule type" value="Genomic_DNA"/>
</dbReference>
<evidence type="ECO:0000256" key="1">
    <source>
        <dbReference type="SAM" id="Coils"/>
    </source>
</evidence>
<dbReference type="EMBL" id="CAJNOK010000356">
    <property type="protein sequence ID" value="CAF0747327.1"/>
    <property type="molecule type" value="Genomic_DNA"/>
</dbReference>
<evidence type="ECO:0000313" key="5">
    <source>
        <dbReference type="Proteomes" id="UP000682733"/>
    </source>
</evidence>
<dbReference type="GO" id="GO:0003677">
    <property type="term" value="F:DNA binding"/>
    <property type="evidence" value="ECO:0007669"/>
    <property type="project" value="InterPro"/>
</dbReference>
<evidence type="ECO:0000259" key="2">
    <source>
        <dbReference type="PROSITE" id="PS51457"/>
    </source>
</evidence>